<dbReference type="Gene3D" id="3.40.50.2000">
    <property type="entry name" value="Glycogen Phosphorylase B"/>
    <property type="match status" value="2"/>
</dbReference>
<feature type="domain" description="Glycosyltransferase N-terminal" evidence="4">
    <location>
        <begin position="21"/>
        <end position="249"/>
    </location>
</feature>
<evidence type="ECO:0000256" key="2">
    <source>
        <dbReference type="ARBA" id="ARBA00022676"/>
    </source>
</evidence>
<accession>A0A9N7NMV2</accession>
<sequence>MQSLHQDLSPRMDSNRVILKILMFPWLAHGHIFPYLELAKRLLTRKNFHIHMCTTAVNFPSIQDFILKNSLQHSIDLVQLHLQPSPELPPHHQTTKNLPSNLVPALLKQFQTSEPDFSDIVGTLNPDLVIYDAFQPWAARIASSKNIPAVHFRPLGMATTSYVYHHYHSTEQSFPFPELHLADHAKESMDSFTEFLKDNIFFEDRDSFINFELSSDVVLLKTCRALEGKYIDYLSGAFRKKLLAVGPLAAIRDGSGSSEILRWLDGKGPRSTVYVSFGSECFPSKEEIAEIARGLEACRASFVWVIRFPAGGSVPLEEALPEGFLGRVGDRGLVVPGWAPQADVLAHRSTGGFVSHCGWSSLTESVYYGVPVIGMPMKLIMFIDVKMMVDAGVCVEVERKGNGEAYKGDEIANAINEVIVEKTGERLRGKALELSEKMKAEEEVEMDATSELLWELCLQAKVQKE</sequence>
<dbReference type="Pfam" id="PF26168">
    <property type="entry name" value="Glyco_transf_N"/>
    <property type="match status" value="1"/>
</dbReference>
<proteinExistence type="inferred from homology"/>
<reference evidence="5" key="1">
    <citation type="submission" date="2019-12" db="EMBL/GenBank/DDBJ databases">
        <authorList>
            <person name="Scholes J."/>
        </authorList>
    </citation>
    <scope>NUCLEOTIDE SEQUENCE</scope>
</reference>
<dbReference type="SUPFAM" id="SSF53756">
    <property type="entry name" value="UDP-Glycosyltransferase/glycogen phosphorylase"/>
    <property type="match status" value="1"/>
</dbReference>
<dbReference type="AlphaFoldDB" id="A0A9N7NMV2"/>
<dbReference type="Pfam" id="PF00201">
    <property type="entry name" value="UDPGT"/>
    <property type="match status" value="1"/>
</dbReference>
<evidence type="ECO:0000313" key="6">
    <source>
        <dbReference type="Proteomes" id="UP001153555"/>
    </source>
</evidence>
<dbReference type="OrthoDB" id="5835829at2759"/>
<keyword evidence="2" id="KW-0328">Glycosyltransferase</keyword>
<dbReference type="GO" id="GO:0008194">
    <property type="term" value="F:UDP-glycosyltransferase activity"/>
    <property type="evidence" value="ECO:0007669"/>
    <property type="project" value="InterPro"/>
</dbReference>
<gene>
    <name evidence="5" type="ORF">SHERM_02613</name>
</gene>
<dbReference type="InterPro" id="IPR058980">
    <property type="entry name" value="Glyco_transf_N"/>
</dbReference>
<dbReference type="EMBL" id="CACSLK010028053">
    <property type="protein sequence ID" value="CAA0834805.1"/>
    <property type="molecule type" value="Genomic_DNA"/>
</dbReference>
<evidence type="ECO:0000256" key="3">
    <source>
        <dbReference type="ARBA" id="ARBA00022679"/>
    </source>
</evidence>
<keyword evidence="6" id="KW-1185">Reference proteome</keyword>
<dbReference type="Proteomes" id="UP001153555">
    <property type="component" value="Unassembled WGS sequence"/>
</dbReference>
<comment type="caution">
    <text evidence="5">The sequence shown here is derived from an EMBL/GenBank/DDBJ whole genome shotgun (WGS) entry which is preliminary data.</text>
</comment>
<dbReference type="PANTHER" id="PTHR48044:SF82">
    <property type="entry name" value="GLYCOSYLTRANSFERASE"/>
    <property type="match status" value="1"/>
</dbReference>
<evidence type="ECO:0000259" key="4">
    <source>
        <dbReference type="Pfam" id="PF26168"/>
    </source>
</evidence>
<evidence type="ECO:0000256" key="1">
    <source>
        <dbReference type="ARBA" id="ARBA00009995"/>
    </source>
</evidence>
<organism evidence="5 6">
    <name type="scientific">Striga hermonthica</name>
    <name type="common">Purple witchweed</name>
    <name type="synonym">Buchnera hermonthica</name>
    <dbReference type="NCBI Taxonomy" id="68872"/>
    <lineage>
        <taxon>Eukaryota</taxon>
        <taxon>Viridiplantae</taxon>
        <taxon>Streptophyta</taxon>
        <taxon>Embryophyta</taxon>
        <taxon>Tracheophyta</taxon>
        <taxon>Spermatophyta</taxon>
        <taxon>Magnoliopsida</taxon>
        <taxon>eudicotyledons</taxon>
        <taxon>Gunneridae</taxon>
        <taxon>Pentapetalae</taxon>
        <taxon>asterids</taxon>
        <taxon>lamiids</taxon>
        <taxon>Lamiales</taxon>
        <taxon>Orobanchaceae</taxon>
        <taxon>Buchnereae</taxon>
        <taxon>Striga</taxon>
    </lineage>
</organism>
<dbReference type="CDD" id="cd03784">
    <property type="entry name" value="GT1_Gtf-like"/>
    <property type="match status" value="1"/>
</dbReference>
<dbReference type="InterPro" id="IPR002213">
    <property type="entry name" value="UDP_glucos_trans"/>
</dbReference>
<name>A0A9N7NMV2_STRHE</name>
<evidence type="ECO:0000313" key="5">
    <source>
        <dbReference type="EMBL" id="CAA0834805.1"/>
    </source>
</evidence>
<protein>
    <recommendedName>
        <fullName evidence="4">Glycosyltransferase N-terminal domain-containing protein</fullName>
    </recommendedName>
</protein>
<dbReference type="PANTHER" id="PTHR48044">
    <property type="entry name" value="GLYCOSYLTRANSFERASE"/>
    <property type="match status" value="1"/>
</dbReference>
<comment type="similarity">
    <text evidence="1">Belongs to the UDP-glycosyltransferase family.</text>
</comment>
<keyword evidence="3" id="KW-0808">Transferase</keyword>
<dbReference type="FunFam" id="3.40.50.2000:FF:000060">
    <property type="entry name" value="Glycosyltransferase"/>
    <property type="match status" value="1"/>
</dbReference>
<dbReference type="GO" id="GO:0016138">
    <property type="term" value="P:glycoside biosynthetic process"/>
    <property type="evidence" value="ECO:0007669"/>
    <property type="project" value="UniProtKB-ARBA"/>
</dbReference>